<dbReference type="RefSeq" id="WP_133852379.1">
    <property type="nucleotide sequence ID" value="NZ_SNXZ01000005.1"/>
</dbReference>
<evidence type="ECO:0000256" key="1">
    <source>
        <dbReference type="ARBA" id="ARBA00009437"/>
    </source>
</evidence>
<dbReference type="GO" id="GO:0003700">
    <property type="term" value="F:DNA-binding transcription factor activity"/>
    <property type="evidence" value="ECO:0007669"/>
    <property type="project" value="InterPro"/>
</dbReference>
<comment type="caution">
    <text evidence="6">The sequence shown here is derived from an EMBL/GenBank/DDBJ whole genome shotgun (WGS) entry which is preliminary data.</text>
</comment>
<keyword evidence="2" id="KW-0805">Transcription regulation</keyword>
<evidence type="ECO:0000256" key="2">
    <source>
        <dbReference type="ARBA" id="ARBA00023015"/>
    </source>
</evidence>
<protein>
    <submittedName>
        <fullName evidence="6">DNA-binding transcriptional LysR family regulator</fullName>
    </submittedName>
</protein>
<dbReference type="EMBL" id="SNXZ01000005">
    <property type="protein sequence ID" value="TDP94977.1"/>
    <property type="molecule type" value="Genomic_DNA"/>
</dbReference>
<evidence type="ECO:0000256" key="3">
    <source>
        <dbReference type="ARBA" id="ARBA00023125"/>
    </source>
</evidence>
<dbReference type="InterPro" id="IPR005119">
    <property type="entry name" value="LysR_subst-bd"/>
</dbReference>
<dbReference type="GO" id="GO:0003677">
    <property type="term" value="F:DNA binding"/>
    <property type="evidence" value="ECO:0007669"/>
    <property type="project" value="UniProtKB-KW"/>
</dbReference>
<dbReference type="PANTHER" id="PTHR30346:SF29">
    <property type="entry name" value="LYSR SUBSTRATE-BINDING"/>
    <property type="match status" value="1"/>
</dbReference>
<dbReference type="InterPro" id="IPR011991">
    <property type="entry name" value="ArsR-like_HTH"/>
</dbReference>
<dbReference type="SUPFAM" id="SSF46785">
    <property type="entry name" value="Winged helix' DNA-binding domain"/>
    <property type="match status" value="1"/>
</dbReference>
<gene>
    <name evidence="6" type="ORF">EV186_105209</name>
</gene>
<accession>A0A4R6S702</accession>
<evidence type="ECO:0000313" key="7">
    <source>
        <dbReference type="Proteomes" id="UP000295444"/>
    </source>
</evidence>
<dbReference type="PROSITE" id="PS50931">
    <property type="entry name" value="HTH_LYSR"/>
    <property type="match status" value="1"/>
</dbReference>
<reference evidence="6 7" key="1">
    <citation type="submission" date="2019-03" db="EMBL/GenBank/DDBJ databases">
        <title>Genomic Encyclopedia of Type Strains, Phase IV (KMG-IV): sequencing the most valuable type-strain genomes for metagenomic binning, comparative biology and taxonomic classification.</title>
        <authorList>
            <person name="Goeker M."/>
        </authorList>
    </citation>
    <scope>NUCLEOTIDE SEQUENCE [LARGE SCALE GENOMIC DNA]</scope>
    <source>
        <strain evidence="6 7">DSM 45361</strain>
    </source>
</reference>
<comment type="similarity">
    <text evidence="1">Belongs to the LysR transcriptional regulatory family.</text>
</comment>
<evidence type="ECO:0000256" key="4">
    <source>
        <dbReference type="ARBA" id="ARBA00023163"/>
    </source>
</evidence>
<dbReference type="GO" id="GO:0032993">
    <property type="term" value="C:protein-DNA complex"/>
    <property type="evidence" value="ECO:0007669"/>
    <property type="project" value="TreeGrafter"/>
</dbReference>
<dbReference type="PANTHER" id="PTHR30346">
    <property type="entry name" value="TRANSCRIPTIONAL DUAL REGULATOR HCAR-RELATED"/>
    <property type="match status" value="1"/>
</dbReference>
<dbReference type="Pfam" id="PF00126">
    <property type="entry name" value="HTH_1"/>
    <property type="match status" value="1"/>
</dbReference>
<dbReference type="SUPFAM" id="SSF53850">
    <property type="entry name" value="Periplasmic binding protein-like II"/>
    <property type="match status" value="1"/>
</dbReference>
<keyword evidence="7" id="KW-1185">Reference proteome</keyword>
<proteinExistence type="inferred from homology"/>
<dbReference type="InterPro" id="IPR036388">
    <property type="entry name" value="WH-like_DNA-bd_sf"/>
</dbReference>
<dbReference type="Proteomes" id="UP000295444">
    <property type="component" value="Unassembled WGS sequence"/>
</dbReference>
<feature type="domain" description="HTH lysR-type" evidence="5">
    <location>
        <begin position="2"/>
        <end position="59"/>
    </location>
</feature>
<name>A0A4R6S702_LABRH</name>
<dbReference type="InterPro" id="IPR000847">
    <property type="entry name" value="LysR_HTH_N"/>
</dbReference>
<dbReference type="CDD" id="cd00090">
    <property type="entry name" value="HTH_ARSR"/>
    <property type="match status" value="1"/>
</dbReference>
<dbReference type="Pfam" id="PF03466">
    <property type="entry name" value="LysR_substrate"/>
    <property type="match status" value="1"/>
</dbReference>
<sequence>MLDTMRLRVLAAVAAHGSVTKAAEALHYSQPAVSHHLARLEAETGVRLLRKVGRGIRLTEEGELLARRATEIVGRLDAAHDELSAFAGLRRGRVRVAGFQSALSELVPATATAMTAKHPNLELQLVDAHPKVALGLLRKGDVDCALIFRYDDEVPEGVRTRYLLDDPMYLLSRTPGETLTDHVDSPWIAGCENCRAEFVDACAAAGFTPRIAYTSDDVIVEQSLVAAGLGVTTIPGLSLRSHRAAGIEATEIPGFRRRILLATFGDPPDPPATAAFVAALDEVVPNVVARSSSG</sequence>
<dbReference type="FunFam" id="1.10.10.10:FF:000001">
    <property type="entry name" value="LysR family transcriptional regulator"/>
    <property type="match status" value="1"/>
</dbReference>
<evidence type="ECO:0000313" key="6">
    <source>
        <dbReference type="EMBL" id="TDP94977.1"/>
    </source>
</evidence>
<dbReference type="OrthoDB" id="3673085at2"/>
<dbReference type="PRINTS" id="PR00039">
    <property type="entry name" value="HTHLYSR"/>
</dbReference>
<dbReference type="Gene3D" id="3.40.190.10">
    <property type="entry name" value="Periplasmic binding protein-like II"/>
    <property type="match status" value="2"/>
</dbReference>
<keyword evidence="4" id="KW-0804">Transcription</keyword>
<keyword evidence="3 6" id="KW-0238">DNA-binding</keyword>
<dbReference type="InterPro" id="IPR036390">
    <property type="entry name" value="WH_DNA-bd_sf"/>
</dbReference>
<evidence type="ECO:0000259" key="5">
    <source>
        <dbReference type="PROSITE" id="PS50931"/>
    </source>
</evidence>
<dbReference type="AlphaFoldDB" id="A0A4R6S702"/>
<dbReference type="Gene3D" id="1.10.10.10">
    <property type="entry name" value="Winged helix-like DNA-binding domain superfamily/Winged helix DNA-binding domain"/>
    <property type="match status" value="1"/>
</dbReference>
<organism evidence="6 7">
    <name type="scientific">Labedaea rhizosphaerae</name>
    <dbReference type="NCBI Taxonomy" id="598644"/>
    <lineage>
        <taxon>Bacteria</taxon>
        <taxon>Bacillati</taxon>
        <taxon>Actinomycetota</taxon>
        <taxon>Actinomycetes</taxon>
        <taxon>Pseudonocardiales</taxon>
        <taxon>Pseudonocardiaceae</taxon>
        <taxon>Labedaea</taxon>
    </lineage>
</organism>